<feature type="transmembrane region" description="Helical" evidence="6">
    <location>
        <begin position="265"/>
        <end position="286"/>
    </location>
</feature>
<dbReference type="HOGENOM" id="CLU_557793_0_0_1"/>
<feature type="transmembrane region" description="Helical" evidence="6">
    <location>
        <begin position="193"/>
        <end position="218"/>
    </location>
</feature>
<reference evidence="9" key="2">
    <citation type="submission" date="2013-04" db="EMBL/GenBank/DDBJ databases">
        <title>Genomic mechanisms accounting for the adaptation to parasitism in nematode-trapping fungi.</title>
        <authorList>
            <person name="Ahren D.G."/>
        </authorList>
    </citation>
    <scope>NUCLEOTIDE SEQUENCE [LARGE SCALE GENOMIC DNA]</scope>
    <source>
        <strain evidence="9">CBS 200.50</strain>
    </source>
</reference>
<dbReference type="InterPro" id="IPR005829">
    <property type="entry name" value="Sugar_transporter_CS"/>
</dbReference>
<feature type="transmembrane region" description="Helical" evidence="6">
    <location>
        <begin position="365"/>
        <end position="388"/>
    </location>
</feature>
<dbReference type="eggNOG" id="KOG0252">
    <property type="taxonomic scope" value="Eukaryota"/>
</dbReference>
<keyword evidence="9" id="KW-1185">Reference proteome</keyword>
<evidence type="ECO:0000313" key="9">
    <source>
        <dbReference type="Proteomes" id="UP000015100"/>
    </source>
</evidence>
<accession>S8CDK3</accession>
<feature type="transmembrane region" description="Helical" evidence="6">
    <location>
        <begin position="469"/>
        <end position="492"/>
    </location>
</feature>
<dbReference type="GO" id="GO:0016020">
    <property type="term" value="C:membrane"/>
    <property type="evidence" value="ECO:0007669"/>
    <property type="project" value="UniProtKB-SubCell"/>
</dbReference>
<feature type="region of interest" description="Disordered" evidence="5">
    <location>
        <begin position="1"/>
        <end position="92"/>
    </location>
</feature>
<evidence type="ECO:0000256" key="2">
    <source>
        <dbReference type="ARBA" id="ARBA00022692"/>
    </source>
</evidence>
<reference evidence="8 9" key="1">
    <citation type="journal article" date="2013" name="PLoS Genet.">
        <title>Genomic mechanisms accounting for the adaptation to parasitism in nematode-trapping fungi.</title>
        <authorList>
            <person name="Meerupati T."/>
            <person name="Andersson K.M."/>
            <person name="Friman E."/>
            <person name="Kumar D."/>
            <person name="Tunlid A."/>
            <person name="Ahren D."/>
        </authorList>
    </citation>
    <scope>NUCLEOTIDE SEQUENCE [LARGE SCALE GENOMIC DNA]</scope>
    <source>
        <strain evidence="8 9">CBS 200.50</strain>
    </source>
</reference>
<name>S8CDK3_DACHA</name>
<feature type="transmembrane region" description="Helical" evidence="6">
    <location>
        <begin position="121"/>
        <end position="147"/>
    </location>
</feature>
<protein>
    <recommendedName>
        <fullName evidence="7">Major facilitator superfamily (MFS) profile domain-containing protein</fullName>
    </recommendedName>
</protein>
<feature type="transmembrane region" description="Helical" evidence="6">
    <location>
        <begin position="504"/>
        <end position="523"/>
    </location>
</feature>
<dbReference type="STRING" id="1284197.S8CDK3"/>
<feature type="transmembrane region" description="Helical" evidence="6">
    <location>
        <begin position="306"/>
        <end position="324"/>
    </location>
</feature>
<organism evidence="8 9">
    <name type="scientific">Dactylellina haptotyla (strain CBS 200.50)</name>
    <name type="common">Nematode-trapping fungus</name>
    <name type="synonym">Monacrosporium haptotylum</name>
    <dbReference type="NCBI Taxonomy" id="1284197"/>
    <lineage>
        <taxon>Eukaryota</taxon>
        <taxon>Fungi</taxon>
        <taxon>Dikarya</taxon>
        <taxon>Ascomycota</taxon>
        <taxon>Pezizomycotina</taxon>
        <taxon>Orbiliomycetes</taxon>
        <taxon>Orbiliales</taxon>
        <taxon>Orbiliaceae</taxon>
        <taxon>Dactylellina</taxon>
    </lineage>
</organism>
<dbReference type="InterPro" id="IPR020846">
    <property type="entry name" value="MFS_dom"/>
</dbReference>
<gene>
    <name evidence="8" type="ORF">H072_146</name>
</gene>
<evidence type="ECO:0000256" key="4">
    <source>
        <dbReference type="ARBA" id="ARBA00023136"/>
    </source>
</evidence>
<sequence>MRSRPRNILTPVREESISSQEPRSGNNTPYHANANDMTQAAEPATATGSSDTYGPSGGRVTTSNATTNPTIYSSAGVGSSGDSGIGLPDTSGSTIMATPTLGDEKAFERMRYQVFGNWGRVAATSGCAVEAYAIFLPVILNIIFSFTQNPIDENNMMQIPLVTTILLKASVFIGMPFGNVLATVLSRKFDEKFVLCGFLGMIFLSSLAMTLTGVGLSIGFFPIIIFWRVLVGFGIGGCRGINALSSARMSNPKWRGSSMIGTNGLYFAIGCGTVCIAVSSALWLWSRDIYQAHHCGATCRLGFDKIWRFVSGVILVNTATALLARIKSNMNAPNPDNTSRVILKFRPKFSTFANEYRKARYIYPLVYTCVLAFFSSIIFYPMLLSLHPIIEQAGFSKPFEEMPDPRQYILRITAGLAIMVFAGITLGYFILVGLLDIWGRRRMLLLSYTLLAPTFTVMAGIWQKMSTEVRMVMVCLSFFLLVTGPIGVGYVYAGEIFPRDYRSWCFMIVDIVGAVGAIAGIVATEYMLDLGRRPEGLDGIRVIWAFYAGCLMPGFLGTFGLVETARKEVGVVEGEVYGDWTLWEDRRSMRPEQGGDGTQDWRGQFKLRLRG</sequence>
<feature type="transmembrane region" description="Helical" evidence="6">
    <location>
        <begin position="408"/>
        <end position="431"/>
    </location>
</feature>
<dbReference type="PROSITE" id="PS50850">
    <property type="entry name" value="MFS"/>
    <property type="match status" value="1"/>
</dbReference>
<keyword evidence="3 6" id="KW-1133">Transmembrane helix</keyword>
<feature type="domain" description="Major facilitator superfamily (MFS) profile" evidence="7">
    <location>
        <begin position="126"/>
        <end position="566"/>
    </location>
</feature>
<dbReference type="Pfam" id="PF00083">
    <property type="entry name" value="Sugar_tr"/>
    <property type="match status" value="1"/>
</dbReference>
<evidence type="ECO:0000256" key="3">
    <source>
        <dbReference type="ARBA" id="ARBA00022989"/>
    </source>
</evidence>
<dbReference type="Proteomes" id="UP000015100">
    <property type="component" value="Unassembled WGS sequence"/>
</dbReference>
<dbReference type="OrthoDB" id="433512at2759"/>
<dbReference type="PANTHER" id="PTHR24064">
    <property type="entry name" value="SOLUTE CARRIER FAMILY 22 MEMBER"/>
    <property type="match status" value="1"/>
</dbReference>
<proteinExistence type="predicted"/>
<dbReference type="AlphaFoldDB" id="S8CDK3"/>
<dbReference type="GO" id="GO:0022857">
    <property type="term" value="F:transmembrane transporter activity"/>
    <property type="evidence" value="ECO:0007669"/>
    <property type="project" value="InterPro"/>
</dbReference>
<dbReference type="InterPro" id="IPR036259">
    <property type="entry name" value="MFS_trans_sf"/>
</dbReference>
<feature type="transmembrane region" description="Helical" evidence="6">
    <location>
        <begin position="159"/>
        <end position="181"/>
    </location>
</feature>
<evidence type="ECO:0000313" key="8">
    <source>
        <dbReference type="EMBL" id="EPS45787.1"/>
    </source>
</evidence>
<dbReference type="EMBL" id="AQGS01000003">
    <property type="protein sequence ID" value="EPS45787.1"/>
    <property type="molecule type" value="Genomic_DNA"/>
</dbReference>
<evidence type="ECO:0000256" key="6">
    <source>
        <dbReference type="SAM" id="Phobius"/>
    </source>
</evidence>
<dbReference type="Gene3D" id="1.20.1250.20">
    <property type="entry name" value="MFS general substrate transporter like domains"/>
    <property type="match status" value="1"/>
</dbReference>
<dbReference type="SUPFAM" id="SSF103473">
    <property type="entry name" value="MFS general substrate transporter"/>
    <property type="match status" value="1"/>
</dbReference>
<comment type="subcellular location">
    <subcellularLocation>
        <location evidence="1">Membrane</location>
        <topology evidence="1">Multi-pass membrane protein</topology>
    </subcellularLocation>
</comment>
<keyword evidence="2 6" id="KW-0812">Transmembrane</keyword>
<keyword evidence="4 6" id="KW-0472">Membrane</keyword>
<feature type="compositionally biased region" description="Polar residues" evidence="5">
    <location>
        <begin position="17"/>
        <end position="38"/>
    </location>
</feature>
<comment type="caution">
    <text evidence="8">The sequence shown here is derived from an EMBL/GenBank/DDBJ whole genome shotgun (WGS) entry which is preliminary data.</text>
</comment>
<evidence type="ECO:0000259" key="7">
    <source>
        <dbReference type="PROSITE" id="PS50850"/>
    </source>
</evidence>
<evidence type="ECO:0000256" key="5">
    <source>
        <dbReference type="SAM" id="MobiDB-lite"/>
    </source>
</evidence>
<dbReference type="OMA" id="YHANAND"/>
<evidence type="ECO:0000256" key="1">
    <source>
        <dbReference type="ARBA" id="ARBA00004141"/>
    </source>
</evidence>
<feature type="transmembrane region" description="Helical" evidence="6">
    <location>
        <begin position="543"/>
        <end position="562"/>
    </location>
</feature>
<feature type="transmembrane region" description="Helical" evidence="6">
    <location>
        <begin position="224"/>
        <end position="244"/>
    </location>
</feature>
<dbReference type="PROSITE" id="PS00216">
    <property type="entry name" value="SUGAR_TRANSPORT_1"/>
    <property type="match status" value="1"/>
</dbReference>
<dbReference type="InterPro" id="IPR005828">
    <property type="entry name" value="MFS_sugar_transport-like"/>
</dbReference>
<feature type="transmembrane region" description="Helical" evidence="6">
    <location>
        <begin position="443"/>
        <end position="463"/>
    </location>
</feature>
<feature type="compositionally biased region" description="Polar residues" evidence="5">
    <location>
        <begin position="46"/>
        <end position="72"/>
    </location>
</feature>